<evidence type="ECO:0000256" key="2">
    <source>
        <dbReference type="ARBA" id="ARBA00022427"/>
    </source>
</evidence>
<dbReference type="PANTHER" id="PTHR12002">
    <property type="entry name" value="CLAUDIN"/>
    <property type="match status" value="1"/>
</dbReference>
<evidence type="ECO:0000256" key="7">
    <source>
        <dbReference type="ARBA" id="ARBA00023136"/>
    </source>
</evidence>
<evidence type="ECO:0000256" key="6">
    <source>
        <dbReference type="ARBA" id="ARBA00022989"/>
    </source>
</evidence>
<dbReference type="OrthoDB" id="9936647at2759"/>
<keyword evidence="5 8" id="KW-0965">Cell junction</keyword>
<dbReference type="InterPro" id="IPR004031">
    <property type="entry name" value="PMP22/EMP/MP20/Claudin"/>
</dbReference>
<keyword evidence="6 8" id="KW-1133">Transmembrane helix</keyword>
<gene>
    <name evidence="9" type="primary">CLDN10</name>
    <name evidence="9" type="synonym">LOC108942698</name>
</gene>
<keyword evidence="4 8" id="KW-0812">Transmembrane</keyword>
<protein>
    <recommendedName>
        <fullName evidence="8">Claudin</fullName>
    </recommendedName>
</protein>
<dbReference type="InterPro" id="IPR006187">
    <property type="entry name" value="Claudin"/>
</dbReference>
<evidence type="ECO:0000256" key="3">
    <source>
        <dbReference type="ARBA" id="ARBA00022475"/>
    </source>
</evidence>
<comment type="subcellular location">
    <subcellularLocation>
        <location evidence="8">Cell junction</location>
        <location evidence="8">Tight junction</location>
    </subcellularLocation>
    <subcellularLocation>
        <location evidence="8">Cell membrane</location>
        <topology evidence="8">Multi-pass membrane protein</topology>
    </subcellularLocation>
</comment>
<dbReference type="InterPro" id="IPR017974">
    <property type="entry name" value="Claudin_CS"/>
</dbReference>
<sequence>MIYMVIEILVYFFSVSGWVLVCSTLPADYWKVSSNDGTIISTISFWSNLWKTCTIDSTSVTSCNDFSSMLDLDGYLHISRSLLIAAVCLGFFGVMIALVGMKCTKIGGSDKTKSKIAFFAGLNFLVSGLCSLAGYSVYAHQVMSEFFYPSFRELKFELGSALFIGWSGSSLSIVGGLVFCFPLIYSICTRFVGAIHFYSADMKVLSKVLQKCKKKIAKKCEFQECSDSVFF</sequence>
<evidence type="ECO:0000256" key="1">
    <source>
        <dbReference type="ARBA" id="ARBA00008295"/>
    </source>
</evidence>
<dbReference type="Ensembl" id="ENSSFOT00015005667.2">
    <property type="protein sequence ID" value="ENSSFOP00015005577.2"/>
    <property type="gene ID" value="ENSSFOG00015003645.2"/>
</dbReference>
<dbReference type="GO" id="GO:0005886">
    <property type="term" value="C:plasma membrane"/>
    <property type="evidence" value="ECO:0007669"/>
    <property type="project" value="UniProtKB-SubCell"/>
</dbReference>
<reference evidence="9 10" key="1">
    <citation type="submission" date="2019-04" db="EMBL/GenBank/DDBJ databases">
        <authorList>
            <consortium name="Wellcome Sanger Institute Data Sharing"/>
        </authorList>
    </citation>
    <scope>NUCLEOTIDE SEQUENCE [LARGE SCALE GENOMIC DNA]</scope>
</reference>
<dbReference type="GO" id="GO:0005198">
    <property type="term" value="F:structural molecule activity"/>
    <property type="evidence" value="ECO:0007669"/>
    <property type="project" value="InterPro"/>
</dbReference>
<dbReference type="Gene3D" id="1.20.140.150">
    <property type="match status" value="1"/>
</dbReference>
<evidence type="ECO:0000256" key="8">
    <source>
        <dbReference type="RuleBase" id="RU060637"/>
    </source>
</evidence>
<dbReference type="GeneTree" id="ENSGT00940000155232"/>
<name>A0A8C9R564_SCLFO</name>
<organism evidence="9 10">
    <name type="scientific">Scleropages formosus</name>
    <name type="common">Asian bonytongue</name>
    <name type="synonym">Osteoglossum formosum</name>
    <dbReference type="NCBI Taxonomy" id="113540"/>
    <lineage>
        <taxon>Eukaryota</taxon>
        <taxon>Metazoa</taxon>
        <taxon>Chordata</taxon>
        <taxon>Craniata</taxon>
        <taxon>Vertebrata</taxon>
        <taxon>Euteleostomi</taxon>
        <taxon>Actinopterygii</taxon>
        <taxon>Neopterygii</taxon>
        <taxon>Teleostei</taxon>
        <taxon>Osteoglossocephala</taxon>
        <taxon>Osteoglossomorpha</taxon>
        <taxon>Osteoglossiformes</taxon>
        <taxon>Osteoglossidae</taxon>
        <taxon>Scleropages</taxon>
    </lineage>
</organism>
<comment type="function">
    <text evidence="8">Claudins function as major constituents of the tight junction complexes that regulate the permeability of epithelia.</text>
</comment>
<keyword evidence="7 8" id="KW-0472">Membrane</keyword>
<feature type="transmembrane region" description="Helical" evidence="8">
    <location>
        <begin position="82"/>
        <end position="104"/>
    </location>
</feature>
<dbReference type="GO" id="GO:0005923">
    <property type="term" value="C:bicellular tight junction"/>
    <property type="evidence" value="ECO:0007669"/>
    <property type="project" value="UniProtKB-SubCell"/>
</dbReference>
<keyword evidence="2 8" id="KW-0796">Tight junction</keyword>
<dbReference type="Pfam" id="PF00822">
    <property type="entry name" value="PMP22_Claudin"/>
    <property type="match status" value="1"/>
</dbReference>
<feature type="transmembrane region" description="Helical" evidence="8">
    <location>
        <begin position="158"/>
        <end position="185"/>
    </location>
</feature>
<evidence type="ECO:0000256" key="5">
    <source>
        <dbReference type="ARBA" id="ARBA00022949"/>
    </source>
</evidence>
<comment type="similarity">
    <text evidence="1 8">Belongs to the claudin family.</text>
</comment>
<dbReference type="PRINTS" id="PR01077">
    <property type="entry name" value="CLAUDIN"/>
</dbReference>
<evidence type="ECO:0000313" key="9">
    <source>
        <dbReference type="Ensembl" id="ENSSFOP00015005577.2"/>
    </source>
</evidence>
<keyword evidence="3 8" id="KW-1003">Cell membrane</keyword>
<evidence type="ECO:0000313" key="10">
    <source>
        <dbReference type="Proteomes" id="UP000694397"/>
    </source>
</evidence>
<reference evidence="9" key="3">
    <citation type="submission" date="2025-09" db="UniProtKB">
        <authorList>
            <consortium name="Ensembl"/>
        </authorList>
    </citation>
    <scope>IDENTIFICATION</scope>
</reference>
<accession>A0A8C9R564</accession>
<dbReference type="AlphaFoldDB" id="A0A8C9R564"/>
<proteinExistence type="inferred from homology"/>
<dbReference type="Proteomes" id="UP000694397">
    <property type="component" value="Chromosome 14"/>
</dbReference>
<dbReference type="PROSITE" id="PS01346">
    <property type="entry name" value="CLAUDIN"/>
    <property type="match status" value="1"/>
</dbReference>
<feature type="transmembrane region" description="Helical" evidence="8">
    <location>
        <begin position="116"/>
        <end position="138"/>
    </location>
</feature>
<feature type="transmembrane region" description="Helical" evidence="8">
    <location>
        <begin position="9"/>
        <end position="27"/>
    </location>
</feature>
<keyword evidence="10" id="KW-1185">Reference proteome</keyword>
<reference evidence="9" key="2">
    <citation type="submission" date="2025-08" db="UniProtKB">
        <authorList>
            <consortium name="Ensembl"/>
        </authorList>
    </citation>
    <scope>IDENTIFICATION</scope>
</reference>
<dbReference type="InterPro" id="IPR003554">
    <property type="entry name" value="Claudin10"/>
</dbReference>
<evidence type="ECO:0000256" key="4">
    <source>
        <dbReference type="ARBA" id="ARBA00022692"/>
    </source>
</evidence>
<dbReference type="PRINTS" id="PR01383">
    <property type="entry name" value="CLAUDIN10"/>
</dbReference>